<proteinExistence type="predicted"/>
<accession>A0AAD4FIG6</accession>
<sequence>MHLPIPPVRPNQSESSESQLEFVIARPGATGVCRCHRRSKYDYRVWDSKLVVTMDVVHRTVITLELIQEMICESSTDPQFRASSSLPLDRAGLNNTIRKFNDLVTETAATWSWMGVPIIQATRKHVAPAQWDEFAPAVDPIDQDQAHVF</sequence>
<reference evidence="1" key="1">
    <citation type="submission" date="2021-07" db="EMBL/GenBank/DDBJ databases">
        <title>Genome Resource of American Ginseng Black Spot Pathogen Alternaria panax.</title>
        <authorList>
            <person name="Qiu C."/>
            <person name="Wang W."/>
            <person name="Liu Z."/>
        </authorList>
    </citation>
    <scope>NUCLEOTIDE SEQUENCE</scope>
    <source>
        <strain evidence="1">BNCC115425</strain>
    </source>
</reference>
<dbReference type="Proteomes" id="UP001199106">
    <property type="component" value="Unassembled WGS sequence"/>
</dbReference>
<evidence type="ECO:0000313" key="2">
    <source>
        <dbReference type="Proteomes" id="UP001199106"/>
    </source>
</evidence>
<evidence type="ECO:0000313" key="1">
    <source>
        <dbReference type="EMBL" id="KAG9189286.1"/>
    </source>
</evidence>
<organism evidence="1 2">
    <name type="scientific">Alternaria panax</name>
    <dbReference type="NCBI Taxonomy" id="48097"/>
    <lineage>
        <taxon>Eukaryota</taxon>
        <taxon>Fungi</taxon>
        <taxon>Dikarya</taxon>
        <taxon>Ascomycota</taxon>
        <taxon>Pezizomycotina</taxon>
        <taxon>Dothideomycetes</taxon>
        <taxon>Pleosporomycetidae</taxon>
        <taxon>Pleosporales</taxon>
        <taxon>Pleosporineae</taxon>
        <taxon>Pleosporaceae</taxon>
        <taxon>Alternaria</taxon>
        <taxon>Alternaria sect. Panax</taxon>
    </lineage>
</organism>
<dbReference type="EMBL" id="JAANER010000005">
    <property type="protein sequence ID" value="KAG9189286.1"/>
    <property type="molecule type" value="Genomic_DNA"/>
</dbReference>
<protein>
    <submittedName>
        <fullName evidence="1">Uncharacterized protein</fullName>
    </submittedName>
</protein>
<name>A0AAD4FIG6_9PLEO</name>
<comment type="caution">
    <text evidence="1">The sequence shown here is derived from an EMBL/GenBank/DDBJ whole genome shotgun (WGS) entry which is preliminary data.</text>
</comment>
<dbReference type="AlphaFoldDB" id="A0AAD4FIG6"/>
<gene>
    <name evidence="1" type="ORF">G6011_06154</name>
</gene>
<keyword evidence="2" id="KW-1185">Reference proteome</keyword>